<evidence type="ECO:0000259" key="1">
    <source>
        <dbReference type="Pfam" id="PF01717"/>
    </source>
</evidence>
<dbReference type="GO" id="GO:0009086">
    <property type="term" value="P:methionine biosynthetic process"/>
    <property type="evidence" value="ECO:0007669"/>
    <property type="project" value="InterPro"/>
</dbReference>
<evidence type="ECO:0000313" key="3">
    <source>
        <dbReference type="Proteomes" id="UP000501058"/>
    </source>
</evidence>
<keyword evidence="3" id="KW-1185">Reference proteome</keyword>
<evidence type="ECO:0000313" key="2">
    <source>
        <dbReference type="EMBL" id="QIK73625.1"/>
    </source>
</evidence>
<reference evidence="2 3" key="1">
    <citation type="submission" date="2020-03" db="EMBL/GenBank/DDBJ databases">
        <title>Propioniciclava sp. nov., isolated from Hydrophilus acuminatus.</title>
        <authorList>
            <person name="Hyun D.-W."/>
            <person name="Bae J.-W."/>
        </authorList>
    </citation>
    <scope>NUCLEOTIDE SEQUENCE [LARGE SCALE GENOMIC DNA]</scope>
    <source>
        <strain evidence="2 3">HDW11</strain>
    </source>
</reference>
<dbReference type="AlphaFoldDB" id="A0A6G7Y9Z6"/>
<name>A0A6G7Y9Z6_9ACTN</name>
<gene>
    <name evidence="2" type="ORF">G7070_16850</name>
</gene>
<protein>
    <recommendedName>
        <fullName evidence="1">Cobalamin-independent methionine synthase MetE C-terminal/archaeal domain-containing protein</fullName>
    </recommendedName>
</protein>
<dbReference type="RefSeq" id="WP_166234692.1">
    <property type="nucleotide sequence ID" value="NZ_CP049865.1"/>
</dbReference>
<accession>A0A6G7Y9Z6</accession>
<proteinExistence type="predicted"/>
<dbReference type="GO" id="GO:0008270">
    <property type="term" value="F:zinc ion binding"/>
    <property type="evidence" value="ECO:0007669"/>
    <property type="project" value="InterPro"/>
</dbReference>
<sequence length="322" mass="33392">MRTSGLGSLPGTDVAGGVRLALADVDLPWLPEFPARGPWAGMIGRSLGMAEGLGATLLAGEWHLADVPGIDQRRARATLRDDLDICEENAQGFTGTLRLTTAGPWTLAAATLLPRGGRVLGDRVARRDLAQALAAGVAQVRGELARRLPGATVTLQVDEPSLPAVLAGSVPTEGGYFRHRAVGTEEAVTLLAGLGGDVLHCCAPGLDVEAAIGPHGAGFSAVALDARLLGRPDWERLGPLLEDGRLLWLGLADAAAAVAPTADRLTADALAALRPLELGPVLQESIVLTPSCGLASWPVAQVPRVFAALRTTAERLDDELAR</sequence>
<dbReference type="SUPFAM" id="SSF51726">
    <property type="entry name" value="UROD/MetE-like"/>
    <property type="match status" value="1"/>
</dbReference>
<dbReference type="InterPro" id="IPR038071">
    <property type="entry name" value="UROD/MetE-like_sf"/>
</dbReference>
<dbReference type="KEGG" id="prv:G7070_16850"/>
<organism evidence="2 3">
    <name type="scientific">Propioniciclava coleopterorum</name>
    <dbReference type="NCBI Taxonomy" id="2714937"/>
    <lineage>
        <taxon>Bacteria</taxon>
        <taxon>Bacillati</taxon>
        <taxon>Actinomycetota</taxon>
        <taxon>Actinomycetes</taxon>
        <taxon>Propionibacteriales</taxon>
        <taxon>Propionibacteriaceae</taxon>
        <taxon>Propioniciclava</taxon>
    </lineage>
</organism>
<dbReference type="InterPro" id="IPR002629">
    <property type="entry name" value="Met_Synth_C/arc"/>
</dbReference>
<dbReference type="Gene3D" id="3.20.20.210">
    <property type="match status" value="1"/>
</dbReference>
<dbReference type="EMBL" id="CP049865">
    <property type="protein sequence ID" value="QIK73625.1"/>
    <property type="molecule type" value="Genomic_DNA"/>
</dbReference>
<dbReference type="Pfam" id="PF01717">
    <property type="entry name" value="Meth_synt_2"/>
    <property type="match status" value="1"/>
</dbReference>
<dbReference type="Proteomes" id="UP000501058">
    <property type="component" value="Chromosome"/>
</dbReference>
<feature type="domain" description="Cobalamin-independent methionine synthase MetE C-terminal/archaeal" evidence="1">
    <location>
        <begin position="128"/>
        <end position="304"/>
    </location>
</feature>
<dbReference type="GO" id="GO:0003871">
    <property type="term" value="F:5-methyltetrahydropteroyltriglutamate-homocysteine S-methyltransferase activity"/>
    <property type="evidence" value="ECO:0007669"/>
    <property type="project" value="InterPro"/>
</dbReference>